<dbReference type="Pfam" id="PF01467">
    <property type="entry name" value="CTP_transf_like"/>
    <property type="match status" value="1"/>
</dbReference>
<evidence type="ECO:0000256" key="1">
    <source>
        <dbReference type="ARBA" id="ARBA00002324"/>
    </source>
</evidence>
<dbReference type="InterPro" id="IPR005248">
    <property type="entry name" value="NadD/NMNAT"/>
</dbReference>
<reference evidence="13 14" key="1">
    <citation type="journal article" date="2021" name="Sci. Rep.">
        <title>The distribution of antibiotic resistance genes in chicken gut microbiota commensals.</title>
        <authorList>
            <person name="Juricova H."/>
            <person name="Matiasovicova J."/>
            <person name="Kubasova T."/>
            <person name="Cejkova D."/>
            <person name="Rychlik I."/>
        </authorList>
    </citation>
    <scope>NUCLEOTIDE SEQUENCE [LARGE SCALE GENOMIC DNA]</scope>
    <source>
        <strain evidence="13 14">An562</strain>
    </source>
</reference>
<sequence length="203" mass="23526">MRLGFFGGTFNPVHLGHLALADAAMKALQLDHLYWLPANPWQKNAADLMPKEKRLALLRLAITDRQSMSVDTRELDRKTVSYSIDTVRELAALYPKDKRFYLIGADQWTNFHTWKDWKDIFNYVALVVFTRNNRCGHCSDEVSAYIKEQKIKVLHLPMPALDIESSRIRLLLNGNRCHQTDLKLATLVPESVLEYLKKERTKD</sequence>
<dbReference type="EC" id="2.7.7.18" evidence="11"/>
<evidence type="ECO:0000256" key="9">
    <source>
        <dbReference type="ARBA" id="ARBA00023027"/>
    </source>
</evidence>
<dbReference type="PANTHER" id="PTHR39321:SF3">
    <property type="entry name" value="PHOSPHOPANTETHEINE ADENYLYLTRANSFERASE"/>
    <property type="match status" value="1"/>
</dbReference>
<evidence type="ECO:0000256" key="5">
    <source>
        <dbReference type="ARBA" id="ARBA00022679"/>
    </source>
</evidence>
<evidence type="ECO:0000256" key="4">
    <source>
        <dbReference type="ARBA" id="ARBA00022642"/>
    </source>
</evidence>
<gene>
    <name evidence="11 13" type="primary">nadD</name>
    <name evidence="13" type="ORF">H5985_01695</name>
</gene>
<dbReference type="NCBIfam" id="TIGR00125">
    <property type="entry name" value="cyt_tran_rel"/>
    <property type="match status" value="1"/>
</dbReference>
<keyword evidence="6 11" id="KW-0548">Nucleotidyltransferase</keyword>
<dbReference type="GO" id="GO:0016779">
    <property type="term" value="F:nucleotidyltransferase activity"/>
    <property type="evidence" value="ECO:0007669"/>
    <property type="project" value="UniProtKB-KW"/>
</dbReference>
<evidence type="ECO:0000256" key="10">
    <source>
        <dbReference type="ARBA" id="ARBA00048721"/>
    </source>
</evidence>
<dbReference type="PANTHER" id="PTHR39321">
    <property type="entry name" value="NICOTINATE-NUCLEOTIDE ADENYLYLTRANSFERASE-RELATED"/>
    <property type="match status" value="1"/>
</dbReference>
<dbReference type="InterPro" id="IPR004821">
    <property type="entry name" value="Cyt_trans-like"/>
</dbReference>
<evidence type="ECO:0000256" key="3">
    <source>
        <dbReference type="ARBA" id="ARBA00009014"/>
    </source>
</evidence>
<comment type="pathway">
    <text evidence="2 11">Cofactor biosynthesis; NAD(+) biosynthesis; deamido-NAD(+) from nicotinate D-ribonucleotide: step 1/1.</text>
</comment>
<comment type="similarity">
    <text evidence="3 11">Belongs to the NadD family.</text>
</comment>
<evidence type="ECO:0000256" key="6">
    <source>
        <dbReference type="ARBA" id="ARBA00022695"/>
    </source>
</evidence>
<accession>A0ABS2GQB1</accession>
<dbReference type="EMBL" id="JACJKX010000002">
    <property type="protein sequence ID" value="MBM6927990.1"/>
    <property type="molecule type" value="Genomic_DNA"/>
</dbReference>
<dbReference type="NCBIfam" id="TIGR00482">
    <property type="entry name" value="nicotinate (nicotinamide) nucleotide adenylyltransferase"/>
    <property type="match status" value="1"/>
</dbReference>
<evidence type="ECO:0000313" key="14">
    <source>
        <dbReference type="Proteomes" id="UP000777002"/>
    </source>
</evidence>
<dbReference type="InterPro" id="IPR014729">
    <property type="entry name" value="Rossmann-like_a/b/a_fold"/>
</dbReference>
<evidence type="ECO:0000256" key="8">
    <source>
        <dbReference type="ARBA" id="ARBA00022840"/>
    </source>
</evidence>
<dbReference type="CDD" id="cd02165">
    <property type="entry name" value="NMNAT"/>
    <property type="match status" value="1"/>
</dbReference>
<name>A0ABS2GQB1_9BURK</name>
<proteinExistence type="inferred from homology"/>
<dbReference type="Gene3D" id="3.40.50.620">
    <property type="entry name" value="HUPs"/>
    <property type="match status" value="1"/>
</dbReference>
<keyword evidence="5 11" id="KW-0808">Transferase</keyword>
<dbReference type="SUPFAM" id="SSF52374">
    <property type="entry name" value="Nucleotidylyl transferase"/>
    <property type="match status" value="1"/>
</dbReference>
<feature type="domain" description="Cytidyltransferase-like" evidence="12">
    <location>
        <begin position="5"/>
        <end position="169"/>
    </location>
</feature>
<keyword evidence="4 11" id="KW-0662">Pyridine nucleotide biosynthesis</keyword>
<keyword evidence="7 11" id="KW-0547">Nucleotide-binding</keyword>
<keyword evidence="9 11" id="KW-0520">NAD</keyword>
<protein>
    <recommendedName>
        <fullName evidence="11">Probable nicotinate-nucleotide adenylyltransferase</fullName>
        <ecNumber evidence="11">2.7.7.18</ecNumber>
    </recommendedName>
    <alternativeName>
        <fullName evidence="11">Deamido-NAD(+) diphosphorylase</fullName>
    </alternativeName>
    <alternativeName>
        <fullName evidence="11">Deamido-NAD(+) pyrophosphorylase</fullName>
    </alternativeName>
    <alternativeName>
        <fullName evidence="11">Nicotinate mononucleotide adenylyltransferase</fullName>
        <shortName evidence="11">NaMN adenylyltransferase</shortName>
    </alternativeName>
</protein>
<evidence type="ECO:0000256" key="2">
    <source>
        <dbReference type="ARBA" id="ARBA00005019"/>
    </source>
</evidence>
<evidence type="ECO:0000259" key="12">
    <source>
        <dbReference type="Pfam" id="PF01467"/>
    </source>
</evidence>
<comment type="catalytic activity">
    <reaction evidence="10 11">
        <text>nicotinate beta-D-ribonucleotide + ATP + H(+) = deamido-NAD(+) + diphosphate</text>
        <dbReference type="Rhea" id="RHEA:22860"/>
        <dbReference type="ChEBI" id="CHEBI:15378"/>
        <dbReference type="ChEBI" id="CHEBI:30616"/>
        <dbReference type="ChEBI" id="CHEBI:33019"/>
        <dbReference type="ChEBI" id="CHEBI:57502"/>
        <dbReference type="ChEBI" id="CHEBI:58437"/>
        <dbReference type="EC" id="2.7.7.18"/>
    </reaction>
</comment>
<evidence type="ECO:0000256" key="7">
    <source>
        <dbReference type="ARBA" id="ARBA00022741"/>
    </source>
</evidence>
<keyword evidence="8 11" id="KW-0067">ATP-binding</keyword>
<dbReference type="RefSeq" id="WP_205049592.1">
    <property type="nucleotide sequence ID" value="NZ_JACJKX010000002.1"/>
</dbReference>
<comment type="caution">
    <text evidence="13">The sequence shown here is derived from an EMBL/GenBank/DDBJ whole genome shotgun (WGS) entry which is preliminary data.</text>
</comment>
<organism evidence="13 14">
    <name type="scientific">Parasutterella secunda</name>
    <dbReference type="NCBI Taxonomy" id="626947"/>
    <lineage>
        <taxon>Bacteria</taxon>
        <taxon>Pseudomonadati</taxon>
        <taxon>Pseudomonadota</taxon>
        <taxon>Betaproteobacteria</taxon>
        <taxon>Burkholderiales</taxon>
        <taxon>Sutterellaceae</taxon>
        <taxon>Parasutterella</taxon>
    </lineage>
</organism>
<dbReference type="Proteomes" id="UP000777002">
    <property type="component" value="Unassembled WGS sequence"/>
</dbReference>
<evidence type="ECO:0000313" key="13">
    <source>
        <dbReference type="EMBL" id="MBM6927990.1"/>
    </source>
</evidence>
<keyword evidence="14" id="KW-1185">Reference proteome</keyword>
<comment type="function">
    <text evidence="1 11">Catalyzes the reversible adenylation of nicotinate mononucleotide (NaMN) to nicotinic acid adenine dinucleotide (NaAD).</text>
</comment>
<evidence type="ECO:0000256" key="11">
    <source>
        <dbReference type="HAMAP-Rule" id="MF_00244"/>
    </source>
</evidence>
<dbReference type="HAMAP" id="MF_00244">
    <property type="entry name" value="NaMN_adenylyltr"/>
    <property type="match status" value="1"/>
</dbReference>